<organism evidence="3 4">
    <name type="scientific">Sphingobacterium multivorum</name>
    <dbReference type="NCBI Taxonomy" id="28454"/>
    <lineage>
        <taxon>Bacteria</taxon>
        <taxon>Pseudomonadati</taxon>
        <taxon>Bacteroidota</taxon>
        <taxon>Sphingobacteriia</taxon>
        <taxon>Sphingobacteriales</taxon>
        <taxon>Sphingobacteriaceae</taxon>
        <taxon>Sphingobacterium</taxon>
    </lineage>
</organism>
<dbReference type="InterPro" id="IPR010998">
    <property type="entry name" value="Integrase_recombinase_N"/>
</dbReference>
<dbReference type="EMBL" id="UAUU01000011">
    <property type="protein sequence ID" value="SPZ94531.1"/>
    <property type="molecule type" value="Genomic_DNA"/>
</dbReference>
<reference evidence="3 4" key="1">
    <citation type="submission" date="2018-06" db="EMBL/GenBank/DDBJ databases">
        <authorList>
            <consortium name="Pathogen Informatics"/>
            <person name="Doyle S."/>
        </authorList>
    </citation>
    <scope>NUCLEOTIDE SEQUENCE [LARGE SCALE GENOMIC DNA]</scope>
    <source>
        <strain evidence="3 4">NCTC11343</strain>
    </source>
</reference>
<feature type="domain" description="Phage integrase SAM-like" evidence="2">
    <location>
        <begin position="69"/>
        <end position="134"/>
    </location>
</feature>
<keyword evidence="1" id="KW-0238">DNA-binding</keyword>
<dbReference type="AlphaFoldDB" id="A0A2X2JRF8"/>
<evidence type="ECO:0000313" key="4">
    <source>
        <dbReference type="Proteomes" id="UP000251241"/>
    </source>
</evidence>
<dbReference type="Proteomes" id="UP000251241">
    <property type="component" value="Unassembled WGS sequence"/>
</dbReference>
<accession>A0A2X2JRF8</accession>
<evidence type="ECO:0000313" key="3">
    <source>
        <dbReference type="EMBL" id="SPZ94531.1"/>
    </source>
</evidence>
<evidence type="ECO:0000256" key="1">
    <source>
        <dbReference type="ARBA" id="ARBA00023125"/>
    </source>
</evidence>
<evidence type="ECO:0000259" key="2">
    <source>
        <dbReference type="Pfam" id="PF13102"/>
    </source>
</evidence>
<dbReference type="GO" id="GO:0003677">
    <property type="term" value="F:DNA binding"/>
    <property type="evidence" value="ECO:0007669"/>
    <property type="project" value="UniProtKB-KW"/>
</dbReference>
<proteinExistence type="predicted"/>
<dbReference type="Pfam" id="PF13102">
    <property type="entry name" value="Phage_int_SAM_5"/>
    <property type="match status" value="1"/>
</dbReference>
<name>A0A2X2JRF8_SPHMU</name>
<dbReference type="InterPro" id="IPR025269">
    <property type="entry name" value="SAM-like_dom"/>
</dbReference>
<protein>
    <recommendedName>
        <fullName evidence="2">Phage integrase SAM-like domain-containing protein</fullName>
    </recommendedName>
</protein>
<gene>
    <name evidence="3" type="ORF">NCTC11343_05359</name>
</gene>
<dbReference type="Gene3D" id="1.10.150.130">
    <property type="match status" value="1"/>
</dbReference>
<sequence>MEEFEGKSATALNINKKLDNIRGRIDKIYEDMLKHEGFATSQKVKLSFLGVGVMDDAILKVFNDKNEDFKKLVDKEERSQSTYNKYITVYNHLTTFIKERYHRDDMAFRELTGDFIREFDFYLRYDLQSTHNTVWVTRCLC</sequence>